<dbReference type="Proteomes" id="UP001212997">
    <property type="component" value="Unassembled WGS sequence"/>
</dbReference>
<sequence>MGPISFTSSTPHPPILTHLLSDVDILVGANAIVAEAKFERAREDLERYLILFLRRRRTPRTRWRRVGDLLKRRVQLVKLTLESVTPVSSDSREYAQGVRKTLLASVGDALNLLRKGRRLLPPVVLIRSPILEMSTFWRGSIVEAPSSLERPQPRHWSRSTKRHAQNDLRHLRRSAPVLVTFGEKGVVDVSVVSAGLGALTMVGGKTLGVRGLIEGMIRGTDLFGNETVRKRAAPVLGAVTIGTAVYLVWELPSMIPKTVGRRIQA</sequence>
<gene>
    <name evidence="1" type="ORF">NLI96_g11955</name>
</gene>
<keyword evidence="2" id="KW-1185">Reference proteome</keyword>
<dbReference type="AlphaFoldDB" id="A0AAD5Y8N8"/>
<evidence type="ECO:0000313" key="2">
    <source>
        <dbReference type="Proteomes" id="UP001212997"/>
    </source>
</evidence>
<comment type="caution">
    <text evidence="1">The sequence shown here is derived from an EMBL/GenBank/DDBJ whole genome shotgun (WGS) entry which is preliminary data.</text>
</comment>
<reference evidence="1" key="1">
    <citation type="submission" date="2022-07" db="EMBL/GenBank/DDBJ databases">
        <title>Genome Sequence of Physisporinus lineatus.</title>
        <authorList>
            <person name="Buettner E."/>
        </authorList>
    </citation>
    <scope>NUCLEOTIDE SEQUENCE</scope>
    <source>
        <strain evidence="1">VT162</strain>
    </source>
</reference>
<dbReference type="EMBL" id="JANAWD010000888">
    <property type="protein sequence ID" value="KAJ3475254.1"/>
    <property type="molecule type" value="Genomic_DNA"/>
</dbReference>
<proteinExistence type="predicted"/>
<evidence type="ECO:0000313" key="1">
    <source>
        <dbReference type="EMBL" id="KAJ3475254.1"/>
    </source>
</evidence>
<protein>
    <submittedName>
        <fullName evidence="1">Uncharacterized protein</fullName>
    </submittedName>
</protein>
<name>A0AAD5Y8N8_9APHY</name>
<accession>A0AAD5Y8N8</accession>
<organism evidence="1 2">
    <name type="scientific">Meripilus lineatus</name>
    <dbReference type="NCBI Taxonomy" id="2056292"/>
    <lineage>
        <taxon>Eukaryota</taxon>
        <taxon>Fungi</taxon>
        <taxon>Dikarya</taxon>
        <taxon>Basidiomycota</taxon>
        <taxon>Agaricomycotina</taxon>
        <taxon>Agaricomycetes</taxon>
        <taxon>Polyporales</taxon>
        <taxon>Meripilaceae</taxon>
        <taxon>Meripilus</taxon>
    </lineage>
</organism>